<reference evidence="1" key="1">
    <citation type="submission" date="2014-09" db="EMBL/GenBank/DDBJ databases">
        <authorList>
            <person name="Magalhaes I.L.F."/>
            <person name="Oliveira U."/>
            <person name="Santos F.R."/>
            <person name="Vidigal T.H.D.A."/>
            <person name="Brescovit A.D."/>
            <person name="Santos A.J."/>
        </authorList>
    </citation>
    <scope>NUCLEOTIDE SEQUENCE</scope>
    <source>
        <tissue evidence="1">Shoot tissue taken approximately 20 cm above the soil surface</tissue>
    </source>
</reference>
<protein>
    <submittedName>
        <fullName evidence="1">Uncharacterized protein</fullName>
    </submittedName>
</protein>
<reference evidence="1" key="2">
    <citation type="journal article" date="2015" name="Data Brief">
        <title>Shoot transcriptome of the giant reed, Arundo donax.</title>
        <authorList>
            <person name="Barrero R.A."/>
            <person name="Guerrero F.D."/>
            <person name="Moolhuijzen P."/>
            <person name="Goolsby J.A."/>
            <person name="Tidwell J."/>
            <person name="Bellgard S.E."/>
            <person name="Bellgard M.I."/>
        </authorList>
    </citation>
    <scope>NUCLEOTIDE SEQUENCE</scope>
    <source>
        <tissue evidence="1">Shoot tissue taken approximately 20 cm above the soil surface</tissue>
    </source>
</reference>
<evidence type="ECO:0000313" key="1">
    <source>
        <dbReference type="EMBL" id="JAD47835.1"/>
    </source>
</evidence>
<organism evidence="1">
    <name type="scientific">Arundo donax</name>
    <name type="common">Giant reed</name>
    <name type="synonym">Donax arundinaceus</name>
    <dbReference type="NCBI Taxonomy" id="35708"/>
    <lineage>
        <taxon>Eukaryota</taxon>
        <taxon>Viridiplantae</taxon>
        <taxon>Streptophyta</taxon>
        <taxon>Embryophyta</taxon>
        <taxon>Tracheophyta</taxon>
        <taxon>Spermatophyta</taxon>
        <taxon>Magnoliopsida</taxon>
        <taxon>Liliopsida</taxon>
        <taxon>Poales</taxon>
        <taxon>Poaceae</taxon>
        <taxon>PACMAD clade</taxon>
        <taxon>Arundinoideae</taxon>
        <taxon>Arundineae</taxon>
        <taxon>Arundo</taxon>
    </lineage>
</organism>
<accession>A0A0A9AFW9</accession>
<dbReference type="EMBL" id="GBRH01250060">
    <property type="protein sequence ID" value="JAD47835.1"/>
    <property type="molecule type" value="Transcribed_RNA"/>
</dbReference>
<sequence>MMHIFSTINVRYQTSICLKKEPGRIRGTTNTGTITNKNVGTFYGPQVKPSLNIR</sequence>
<proteinExistence type="predicted"/>
<dbReference type="AlphaFoldDB" id="A0A0A9AFW9"/>
<name>A0A0A9AFW9_ARUDO</name>